<protein>
    <recommendedName>
        <fullName evidence="3">MmcQ/YjbR family DNA-binding protein</fullName>
    </recommendedName>
</protein>
<dbReference type="Pfam" id="PF04237">
    <property type="entry name" value="YjbR"/>
    <property type="match status" value="1"/>
</dbReference>
<evidence type="ECO:0008006" key="3">
    <source>
        <dbReference type="Google" id="ProtNLM"/>
    </source>
</evidence>
<dbReference type="EMBL" id="FMMM01000033">
    <property type="protein sequence ID" value="SCQ20385.1"/>
    <property type="molecule type" value="Genomic_DNA"/>
</dbReference>
<reference evidence="1 2" key="1">
    <citation type="submission" date="2016-09" db="EMBL/GenBank/DDBJ databases">
        <authorList>
            <person name="Capua I."/>
            <person name="De Benedictis P."/>
            <person name="Joannis T."/>
            <person name="Lombin L.H."/>
            <person name="Cattoli G."/>
        </authorList>
    </citation>
    <scope>NUCLEOTIDE SEQUENCE [LARGE SCALE GENOMIC DNA]</scope>
    <source>
        <strain evidence="1 2">UB20</strain>
    </source>
</reference>
<dbReference type="InterPro" id="IPR058532">
    <property type="entry name" value="YjbR/MT2646/Rv2570-like"/>
</dbReference>
<dbReference type="Proteomes" id="UP000182057">
    <property type="component" value="Unassembled WGS sequence"/>
</dbReference>
<dbReference type="RefSeq" id="WP_074449671.1">
    <property type="nucleotide sequence ID" value="NZ_CAUQHC010000051.1"/>
</dbReference>
<dbReference type="Gene3D" id="3.90.1150.30">
    <property type="match status" value="1"/>
</dbReference>
<evidence type="ECO:0000313" key="1">
    <source>
        <dbReference type="EMBL" id="SCQ20385.1"/>
    </source>
</evidence>
<dbReference type="InterPro" id="IPR038056">
    <property type="entry name" value="YjbR-like_sf"/>
</dbReference>
<gene>
    <name evidence="1" type="ORF">TFUB20_01034</name>
</gene>
<dbReference type="SUPFAM" id="SSF142906">
    <property type="entry name" value="YjbR-like"/>
    <property type="match status" value="1"/>
</dbReference>
<sequence>MDIEALRTYCLSLSPEVEEKFPFQKFRAARDVLVFYIGGHIFCYFDINDLSRVSMKCSEEEAILLREQYDCIGLPYNANKNFAKYWIGIDITRADDELIKRLIKGSLEIVGKKSITV</sequence>
<name>A0A1D3UJQ9_TANFO</name>
<proteinExistence type="predicted"/>
<accession>A0A1D3UJQ9</accession>
<dbReference type="AlphaFoldDB" id="A0A1D3UJQ9"/>
<organism evidence="1 2">
    <name type="scientific">Tannerella forsythia</name>
    <name type="common">Bacteroides forsythus</name>
    <dbReference type="NCBI Taxonomy" id="28112"/>
    <lineage>
        <taxon>Bacteria</taxon>
        <taxon>Pseudomonadati</taxon>
        <taxon>Bacteroidota</taxon>
        <taxon>Bacteroidia</taxon>
        <taxon>Bacteroidales</taxon>
        <taxon>Tannerellaceae</taxon>
        <taxon>Tannerella</taxon>
    </lineage>
</organism>
<dbReference type="OrthoDB" id="9789813at2"/>
<evidence type="ECO:0000313" key="2">
    <source>
        <dbReference type="Proteomes" id="UP000182057"/>
    </source>
</evidence>